<dbReference type="GO" id="GO:0005829">
    <property type="term" value="C:cytosol"/>
    <property type="evidence" value="ECO:0007669"/>
    <property type="project" value="TreeGrafter"/>
</dbReference>
<accession>A0A7J6KZ89</accession>
<sequence length="114" mass="12562">IPDLKVMFAHGGGSIPGTLGRIEWGWRCRPDLVAKDSKLNPRDAVRKLYVDSICHDQRMLQIIIDMFGADRVALGSDYPFPLGEVPSIAPITGEILNAYPGQLLETSPHLSHQV</sequence>
<dbReference type="InterPro" id="IPR032466">
    <property type="entry name" value="Metal_Hydrolase"/>
</dbReference>
<evidence type="ECO:0000313" key="14">
    <source>
        <dbReference type="Proteomes" id="UP000570595"/>
    </source>
</evidence>
<gene>
    <name evidence="13" type="ORF">FOZ61_009833</name>
</gene>
<dbReference type="PANTHER" id="PTHR21240">
    <property type="entry name" value="2-AMINO-3-CARBOXYLMUCONATE-6-SEMIALDEHYDE DECARBOXYLASE"/>
    <property type="match status" value="1"/>
</dbReference>
<keyword evidence="7 11" id="KW-0210">Decarboxylase</keyword>
<dbReference type="Proteomes" id="UP000570595">
    <property type="component" value="Unassembled WGS sequence"/>
</dbReference>
<evidence type="ECO:0000259" key="12">
    <source>
        <dbReference type="Pfam" id="PF04909"/>
    </source>
</evidence>
<keyword evidence="8" id="KW-0862">Zinc</keyword>
<dbReference type="OrthoDB" id="191270at2759"/>
<dbReference type="GO" id="GO:0016787">
    <property type="term" value="F:hydrolase activity"/>
    <property type="evidence" value="ECO:0007669"/>
    <property type="project" value="InterPro"/>
</dbReference>
<name>A0A7J6KZ89_PEROL</name>
<evidence type="ECO:0000256" key="10">
    <source>
        <dbReference type="ARBA" id="ARBA00031120"/>
    </source>
</evidence>
<dbReference type="EMBL" id="JABAHT010000748">
    <property type="protein sequence ID" value="KAF4652222.1"/>
    <property type="molecule type" value="Genomic_DNA"/>
</dbReference>
<evidence type="ECO:0000256" key="11">
    <source>
        <dbReference type="RuleBase" id="RU366045"/>
    </source>
</evidence>
<dbReference type="GO" id="GO:0046872">
    <property type="term" value="F:metal ion binding"/>
    <property type="evidence" value="ECO:0007669"/>
    <property type="project" value="UniProtKB-KW"/>
</dbReference>
<dbReference type="SUPFAM" id="SSF51556">
    <property type="entry name" value="Metallo-dependent hydrolases"/>
    <property type="match status" value="1"/>
</dbReference>
<evidence type="ECO:0000256" key="2">
    <source>
        <dbReference type="ARBA" id="ARBA00005871"/>
    </source>
</evidence>
<dbReference type="InterPro" id="IPR006680">
    <property type="entry name" value="Amidohydro-rel"/>
</dbReference>
<dbReference type="InterPro" id="IPR032465">
    <property type="entry name" value="ACMSD"/>
</dbReference>
<evidence type="ECO:0000256" key="4">
    <source>
        <dbReference type="ARBA" id="ARBA00012365"/>
    </source>
</evidence>
<proteinExistence type="inferred from homology"/>
<comment type="similarity">
    <text evidence="2">Belongs to the metallo-dependent hydrolases superfamily. ACMSD family.</text>
</comment>
<dbReference type="Gene3D" id="3.20.20.140">
    <property type="entry name" value="Metal-dependent hydrolases"/>
    <property type="match status" value="1"/>
</dbReference>
<evidence type="ECO:0000256" key="9">
    <source>
        <dbReference type="ARBA" id="ARBA00023239"/>
    </source>
</evidence>
<evidence type="ECO:0000256" key="3">
    <source>
        <dbReference type="ARBA" id="ARBA00011245"/>
    </source>
</evidence>
<evidence type="ECO:0000256" key="7">
    <source>
        <dbReference type="ARBA" id="ARBA00022793"/>
    </source>
</evidence>
<keyword evidence="6" id="KW-0479">Metal-binding</keyword>
<reference evidence="13 14" key="1">
    <citation type="submission" date="2020-04" db="EMBL/GenBank/DDBJ databases">
        <title>Perkinsus olseni comparative genomics.</title>
        <authorList>
            <person name="Bogema D.R."/>
        </authorList>
    </citation>
    <scope>NUCLEOTIDE SEQUENCE [LARGE SCALE GENOMIC DNA]</scope>
    <source>
        <strain evidence="13">ATCC PRA-179</strain>
    </source>
</reference>
<evidence type="ECO:0000256" key="8">
    <source>
        <dbReference type="ARBA" id="ARBA00022833"/>
    </source>
</evidence>
<feature type="non-terminal residue" evidence="13">
    <location>
        <position position="114"/>
    </location>
</feature>
<comment type="caution">
    <text evidence="13">The sequence shown here is derived from an EMBL/GenBank/DDBJ whole genome shotgun (WGS) entry which is preliminary data.</text>
</comment>
<dbReference type="PANTHER" id="PTHR21240:SF27">
    <property type="entry name" value="2-AMINO-3-CARBOXYMUCONATE-6-SEMIALDEHYDE DECARBOXYLASE"/>
    <property type="match status" value="1"/>
</dbReference>
<organism evidence="13 14">
    <name type="scientific">Perkinsus olseni</name>
    <name type="common">Perkinsus atlanticus</name>
    <dbReference type="NCBI Taxonomy" id="32597"/>
    <lineage>
        <taxon>Eukaryota</taxon>
        <taxon>Sar</taxon>
        <taxon>Alveolata</taxon>
        <taxon>Perkinsozoa</taxon>
        <taxon>Perkinsea</taxon>
        <taxon>Perkinsida</taxon>
        <taxon>Perkinsidae</taxon>
        <taxon>Perkinsus</taxon>
    </lineage>
</organism>
<dbReference type="Pfam" id="PF04909">
    <property type="entry name" value="Amidohydro_2"/>
    <property type="match status" value="1"/>
</dbReference>
<evidence type="ECO:0000313" key="13">
    <source>
        <dbReference type="EMBL" id="KAF4652222.1"/>
    </source>
</evidence>
<dbReference type="GO" id="GO:0001760">
    <property type="term" value="F:aminocarboxymuconate-semialdehyde decarboxylase activity"/>
    <property type="evidence" value="ECO:0007669"/>
    <property type="project" value="UniProtKB-EC"/>
</dbReference>
<keyword evidence="9 11" id="KW-0456">Lyase</keyword>
<evidence type="ECO:0000256" key="1">
    <source>
        <dbReference type="ARBA" id="ARBA00005079"/>
    </source>
</evidence>
<dbReference type="GO" id="GO:0019748">
    <property type="term" value="P:secondary metabolic process"/>
    <property type="evidence" value="ECO:0007669"/>
    <property type="project" value="TreeGrafter"/>
</dbReference>
<protein>
    <recommendedName>
        <fullName evidence="5">2-amino-3-carboxymuconate-6-semialdehyde decarboxylase</fullName>
        <ecNumber evidence="4">4.1.1.45</ecNumber>
    </recommendedName>
    <alternativeName>
        <fullName evidence="10">Picolinate carboxylase</fullName>
    </alternativeName>
</protein>
<comment type="pathway">
    <text evidence="1">Secondary metabolite metabolism; quinolate metabolism.</text>
</comment>
<feature type="domain" description="Amidohydrolase-related" evidence="12">
    <location>
        <begin position="2"/>
        <end position="84"/>
    </location>
</feature>
<evidence type="ECO:0000256" key="5">
    <source>
        <dbReference type="ARBA" id="ARBA00021214"/>
    </source>
</evidence>
<evidence type="ECO:0000256" key="6">
    <source>
        <dbReference type="ARBA" id="ARBA00022723"/>
    </source>
</evidence>
<comment type="subunit">
    <text evidence="3">Monomer.</text>
</comment>
<dbReference type="EC" id="4.1.1.45" evidence="4"/>
<dbReference type="AlphaFoldDB" id="A0A7J6KZ89"/>